<protein>
    <submittedName>
        <fullName evidence="1">HAD-superfamily hydrolase, subfamily IIB</fullName>
    </submittedName>
</protein>
<dbReference type="AlphaFoldDB" id="A0AB94IYQ9"/>
<dbReference type="SUPFAM" id="SSF56784">
    <property type="entry name" value="HAD-like"/>
    <property type="match status" value="1"/>
</dbReference>
<keyword evidence="2" id="KW-1185">Reference proteome</keyword>
<gene>
    <name evidence="1" type="ORF">SY1_22110</name>
</gene>
<dbReference type="EMBL" id="FP929056">
    <property type="protein sequence ID" value="CBL28916.1"/>
    <property type="molecule type" value="Genomic_DNA"/>
</dbReference>
<organism evidence="1 2">
    <name type="scientific">Fretibacterium fastidiosum</name>
    <dbReference type="NCBI Taxonomy" id="651822"/>
    <lineage>
        <taxon>Bacteria</taxon>
        <taxon>Thermotogati</taxon>
        <taxon>Synergistota</taxon>
        <taxon>Synergistia</taxon>
        <taxon>Synergistales</taxon>
        <taxon>Aminobacteriaceae</taxon>
        <taxon>Fretibacterium</taxon>
    </lineage>
</organism>
<dbReference type="Gene3D" id="3.40.50.1000">
    <property type="entry name" value="HAD superfamily/HAD-like"/>
    <property type="match status" value="1"/>
</dbReference>
<dbReference type="PANTHER" id="PTHR10000">
    <property type="entry name" value="PHOSPHOSERINE PHOSPHATASE"/>
    <property type="match status" value="1"/>
</dbReference>
<accession>A0AB94IYQ9</accession>
<dbReference type="InterPro" id="IPR023214">
    <property type="entry name" value="HAD_sf"/>
</dbReference>
<name>A0AB94IYQ9_9BACT</name>
<sequence length="262" mass="28505">MRRKYVFFDIDHTLLSHVGTSHIPSETREALRLLKANGHVPALATGRGAFLTHPIARDLGIELLVCADGAHVLNGGRTLHRTCLPEGALDGLRSLAALLPKEVAAMDDCFIYTDNESEDWRTYFEVQAGYACVRPLREMDRAFLGCLMVRPPLRGDYGPFTTPPAGVLIEALHDLVEMRAEGVSKWNGIERVMEHFGADASDVITFGDGLNDVEMLRRASIGVAVAGASRAARDAASFVAEDIDDGGILKACRHLKLIPDGD</sequence>
<dbReference type="GO" id="GO:0000287">
    <property type="term" value="F:magnesium ion binding"/>
    <property type="evidence" value="ECO:0007669"/>
    <property type="project" value="TreeGrafter"/>
</dbReference>
<dbReference type="Pfam" id="PF08282">
    <property type="entry name" value="Hydrolase_3"/>
    <property type="match status" value="2"/>
</dbReference>
<dbReference type="InterPro" id="IPR036412">
    <property type="entry name" value="HAD-like_sf"/>
</dbReference>
<dbReference type="GO" id="GO:0005829">
    <property type="term" value="C:cytosol"/>
    <property type="evidence" value="ECO:0007669"/>
    <property type="project" value="TreeGrafter"/>
</dbReference>
<dbReference type="Proteomes" id="UP000008957">
    <property type="component" value="Chromosome"/>
</dbReference>
<keyword evidence="1" id="KW-0378">Hydrolase</keyword>
<proteinExistence type="predicted"/>
<dbReference type="Gene3D" id="3.30.1240.10">
    <property type="match status" value="1"/>
</dbReference>
<dbReference type="RefSeq" id="WP_015557063.1">
    <property type="nucleotide sequence ID" value="NC_021038.1"/>
</dbReference>
<evidence type="ECO:0000313" key="2">
    <source>
        <dbReference type="Proteomes" id="UP000008957"/>
    </source>
</evidence>
<reference evidence="2" key="1">
    <citation type="submission" date="2010-03" db="EMBL/GenBank/DDBJ databases">
        <title>The genome sequence of Synergistetes sp. SGP1.</title>
        <authorList>
            <consortium name="metaHIT consortium -- http://www.metahit.eu/"/>
            <person name="Pajon A."/>
            <person name="Turner K."/>
            <person name="Parkhill J."/>
            <person name="Wade W."/>
            <person name="Vartoukian S."/>
        </authorList>
    </citation>
    <scope>NUCLEOTIDE SEQUENCE [LARGE SCALE GENOMIC DNA]</scope>
    <source>
        <strain evidence="2">SGP1</strain>
    </source>
</reference>
<dbReference type="PANTHER" id="PTHR10000:SF25">
    <property type="entry name" value="PHOSPHATASE YKRA-RELATED"/>
    <property type="match status" value="1"/>
</dbReference>
<dbReference type="GO" id="GO:0016791">
    <property type="term" value="F:phosphatase activity"/>
    <property type="evidence" value="ECO:0007669"/>
    <property type="project" value="TreeGrafter"/>
</dbReference>
<evidence type="ECO:0000313" key="1">
    <source>
        <dbReference type="EMBL" id="CBL28916.1"/>
    </source>
</evidence>
<reference evidence="1 2" key="2">
    <citation type="submission" date="2010-03" db="EMBL/GenBank/DDBJ databases">
        <authorList>
            <person name="Pajon A."/>
        </authorList>
    </citation>
    <scope>NUCLEOTIDE SEQUENCE [LARGE SCALE GENOMIC DNA]</scope>
    <source>
        <strain evidence="1 2">SGP1</strain>
    </source>
</reference>
<dbReference type="KEGG" id="sbr:SY1_22110"/>